<sequence length="259" mass="29393">MDQTLIRASIIHPFQAVRRRLLHRHRDDQTERRRGVARQHTQVVILRAALRTHSCPVATPPLGDVLALGCEMVGAGSDRSLDMCACMCVVDEQERVVFDSFVKPHIPITHYRYDTTGIRPEHLREGMTPKQAARRVQELLLNGEAAWKARGSHGRTRNLVGHGLDHDLESLGMDYPLPEAGHGETSNSRLINMLKYLTLAYLGYHIQLVDRHHHPYNDCVAVLRLYRCVAPCDPHPCVAVATPPSPSRHRHHRNVGRRR</sequence>
<dbReference type="GO" id="GO:0005634">
    <property type="term" value="C:nucleus"/>
    <property type="evidence" value="ECO:0007669"/>
    <property type="project" value="TreeGrafter"/>
</dbReference>
<dbReference type="PANTHER" id="PTHR12801:SF140">
    <property type="entry name" value="RNA EXONUCLEASE 4"/>
    <property type="match status" value="1"/>
</dbReference>
<name>A0A0E0BLP8_9ORYZ</name>
<dbReference type="AlphaFoldDB" id="A0A0E0BLP8"/>
<evidence type="ECO:0000256" key="2">
    <source>
        <dbReference type="ARBA" id="ARBA00022801"/>
    </source>
</evidence>
<evidence type="ECO:0000256" key="1">
    <source>
        <dbReference type="ARBA" id="ARBA00022722"/>
    </source>
</evidence>
<evidence type="ECO:0000313" key="4">
    <source>
        <dbReference type="EnsemblPlants" id="OGLUM11G20670.1"/>
    </source>
</evidence>
<dbReference type="HOGENOM" id="CLU_1075098_0_0_1"/>
<reference evidence="4" key="2">
    <citation type="submission" date="2018-05" db="EMBL/GenBank/DDBJ databases">
        <title>OgluRS3 (Oryza glumaepatula Reference Sequence Version 3).</title>
        <authorList>
            <person name="Zhang J."/>
            <person name="Kudrna D."/>
            <person name="Lee S."/>
            <person name="Talag J."/>
            <person name="Welchert J."/>
            <person name="Wing R.A."/>
        </authorList>
    </citation>
    <scope>NUCLEOTIDE SEQUENCE [LARGE SCALE GENOMIC DNA]</scope>
</reference>
<dbReference type="PANTHER" id="PTHR12801">
    <property type="entry name" value="RNA EXONUCLEASE REXO1 / RECO3 FAMILY MEMBER-RELATED"/>
    <property type="match status" value="1"/>
</dbReference>
<dbReference type="SUPFAM" id="SSF53098">
    <property type="entry name" value="Ribonuclease H-like"/>
    <property type="match status" value="1"/>
</dbReference>
<dbReference type="InterPro" id="IPR036397">
    <property type="entry name" value="RNaseH_sf"/>
</dbReference>
<dbReference type="STRING" id="40148.A0A0E0BLP8"/>
<evidence type="ECO:0000259" key="3">
    <source>
        <dbReference type="SMART" id="SM00479"/>
    </source>
</evidence>
<organism evidence="4">
    <name type="scientific">Oryza glumipatula</name>
    <dbReference type="NCBI Taxonomy" id="40148"/>
    <lineage>
        <taxon>Eukaryota</taxon>
        <taxon>Viridiplantae</taxon>
        <taxon>Streptophyta</taxon>
        <taxon>Embryophyta</taxon>
        <taxon>Tracheophyta</taxon>
        <taxon>Spermatophyta</taxon>
        <taxon>Magnoliopsida</taxon>
        <taxon>Liliopsida</taxon>
        <taxon>Poales</taxon>
        <taxon>Poaceae</taxon>
        <taxon>BOP clade</taxon>
        <taxon>Oryzoideae</taxon>
        <taxon>Oryzeae</taxon>
        <taxon>Oryzinae</taxon>
        <taxon>Oryza</taxon>
    </lineage>
</organism>
<dbReference type="EnsemblPlants" id="OGLUM11G20670.1">
    <property type="protein sequence ID" value="OGLUM11G20670.1"/>
    <property type="gene ID" value="OGLUM11G20670"/>
</dbReference>
<protein>
    <recommendedName>
        <fullName evidence="3">Exonuclease domain-containing protein</fullName>
    </recommendedName>
</protein>
<evidence type="ECO:0000313" key="5">
    <source>
        <dbReference type="Proteomes" id="UP000026961"/>
    </source>
</evidence>
<keyword evidence="2" id="KW-0378">Hydrolase</keyword>
<dbReference type="GO" id="GO:0004527">
    <property type="term" value="F:exonuclease activity"/>
    <property type="evidence" value="ECO:0007669"/>
    <property type="project" value="InterPro"/>
</dbReference>
<dbReference type="eggNOG" id="KOG2249">
    <property type="taxonomic scope" value="Eukaryota"/>
</dbReference>
<dbReference type="InterPro" id="IPR047021">
    <property type="entry name" value="REXO1/3/4-like"/>
</dbReference>
<dbReference type="GO" id="GO:0003676">
    <property type="term" value="F:nucleic acid binding"/>
    <property type="evidence" value="ECO:0007669"/>
    <property type="project" value="InterPro"/>
</dbReference>
<dbReference type="SMART" id="SM00479">
    <property type="entry name" value="EXOIII"/>
    <property type="match status" value="1"/>
</dbReference>
<keyword evidence="5" id="KW-1185">Reference proteome</keyword>
<dbReference type="Pfam" id="PF00929">
    <property type="entry name" value="RNase_T"/>
    <property type="match status" value="1"/>
</dbReference>
<dbReference type="InterPro" id="IPR013520">
    <property type="entry name" value="Ribonucl_H"/>
</dbReference>
<dbReference type="Gene3D" id="3.30.420.10">
    <property type="entry name" value="Ribonuclease H-like superfamily/Ribonuclease H"/>
    <property type="match status" value="1"/>
</dbReference>
<dbReference type="InterPro" id="IPR012337">
    <property type="entry name" value="RNaseH-like_sf"/>
</dbReference>
<accession>A0A0E0BLP8</accession>
<dbReference type="Proteomes" id="UP000026961">
    <property type="component" value="Chromosome 11"/>
</dbReference>
<keyword evidence="1" id="KW-0540">Nuclease</keyword>
<reference evidence="4" key="1">
    <citation type="submission" date="2015-04" db="UniProtKB">
        <authorList>
            <consortium name="EnsemblPlants"/>
        </authorList>
    </citation>
    <scope>IDENTIFICATION</scope>
</reference>
<feature type="domain" description="Exonuclease" evidence="3">
    <location>
        <begin position="64"/>
        <end position="235"/>
    </location>
</feature>
<dbReference type="Gramene" id="OGLUM11G20670.1">
    <property type="protein sequence ID" value="OGLUM11G20670.1"/>
    <property type="gene ID" value="OGLUM11G20670"/>
</dbReference>
<proteinExistence type="predicted"/>